<dbReference type="Pfam" id="PF00135">
    <property type="entry name" value="COesterase"/>
    <property type="match status" value="1"/>
</dbReference>
<dbReference type="AlphaFoldDB" id="A0A084AZC5"/>
<reference evidence="6 7" key="1">
    <citation type="journal article" date="2014" name="BMC Genomics">
        <title>Comparative genome sequencing reveals chemotype-specific gene clusters in the toxigenic black mold Stachybotrys.</title>
        <authorList>
            <person name="Semeiks J."/>
            <person name="Borek D."/>
            <person name="Otwinowski Z."/>
            <person name="Grishin N.V."/>
        </authorList>
    </citation>
    <scope>NUCLEOTIDE SEQUENCE [LARGE SCALE GENOMIC DNA]</scope>
    <source>
        <strain evidence="7">CBS 109288 / IBT 7711</strain>
    </source>
</reference>
<accession>A0A084AZC5</accession>
<comment type="similarity">
    <text evidence="1 3">Belongs to the type-B carboxylesterase/lipase family.</text>
</comment>
<dbReference type="InterPro" id="IPR019819">
    <property type="entry name" value="Carboxylesterase_B_CS"/>
</dbReference>
<dbReference type="InterPro" id="IPR002018">
    <property type="entry name" value="CarbesteraseB"/>
</dbReference>
<feature type="domain" description="Carboxylesterase type B" evidence="5">
    <location>
        <begin position="91"/>
        <end position="633"/>
    </location>
</feature>
<evidence type="ECO:0000313" key="6">
    <source>
        <dbReference type="EMBL" id="KEY70654.1"/>
    </source>
</evidence>
<evidence type="ECO:0000259" key="5">
    <source>
        <dbReference type="Pfam" id="PF00135"/>
    </source>
</evidence>
<evidence type="ECO:0000256" key="2">
    <source>
        <dbReference type="ARBA" id="ARBA00022801"/>
    </source>
</evidence>
<keyword evidence="4" id="KW-0812">Transmembrane</keyword>
<evidence type="ECO:0000256" key="3">
    <source>
        <dbReference type="RuleBase" id="RU361235"/>
    </source>
</evidence>
<organism evidence="6 7">
    <name type="scientific">Stachybotrys chartarum (strain CBS 109288 / IBT 7711)</name>
    <name type="common">Toxic black mold</name>
    <name type="synonym">Stilbospora chartarum</name>
    <dbReference type="NCBI Taxonomy" id="1280523"/>
    <lineage>
        <taxon>Eukaryota</taxon>
        <taxon>Fungi</taxon>
        <taxon>Dikarya</taxon>
        <taxon>Ascomycota</taxon>
        <taxon>Pezizomycotina</taxon>
        <taxon>Sordariomycetes</taxon>
        <taxon>Hypocreomycetidae</taxon>
        <taxon>Hypocreales</taxon>
        <taxon>Stachybotryaceae</taxon>
        <taxon>Stachybotrys</taxon>
    </lineage>
</organism>
<feature type="transmembrane region" description="Helical" evidence="4">
    <location>
        <begin position="42"/>
        <end position="63"/>
    </location>
</feature>
<dbReference type="GO" id="GO:0052689">
    <property type="term" value="F:carboxylic ester hydrolase activity"/>
    <property type="evidence" value="ECO:0007669"/>
    <property type="project" value="TreeGrafter"/>
</dbReference>
<name>A0A084AZC5_STACB</name>
<dbReference type="SUPFAM" id="SSF53474">
    <property type="entry name" value="alpha/beta-Hydrolases"/>
    <property type="match status" value="1"/>
</dbReference>
<keyword evidence="4" id="KW-0472">Membrane</keyword>
<dbReference type="Proteomes" id="UP000028045">
    <property type="component" value="Unassembled WGS sequence"/>
</dbReference>
<dbReference type="ESTHER" id="stach-a0a084azc5">
    <property type="family name" value="Fungal_carboxylesterase_lipase"/>
</dbReference>
<dbReference type="HOGENOM" id="CLU_006586_10_7_1"/>
<proteinExistence type="inferred from homology"/>
<dbReference type="InterPro" id="IPR029058">
    <property type="entry name" value="AB_hydrolase_fold"/>
</dbReference>
<dbReference type="PANTHER" id="PTHR43918">
    <property type="entry name" value="ACETYLCHOLINESTERASE"/>
    <property type="match status" value="1"/>
</dbReference>
<dbReference type="Gene3D" id="3.40.50.1820">
    <property type="entry name" value="alpha/beta hydrolase"/>
    <property type="match status" value="1"/>
</dbReference>
<evidence type="ECO:0000256" key="1">
    <source>
        <dbReference type="ARBA" id="ARBA00005964"/>
    </source>
</evidence>
<gene>
    <name evidence="6" type="ORF">S7711_02256</name>
</gene>
<evidence type="ECO:0000313" key="7">
    <source>
        <dbReference type="Proteomes" id="UP000028045"/>
    </source>
</evidence>
<dbReference type="PANTHER" id="PTHR43918:SF4">
    <property type="entry name" value="CARBOXYLIC ESTER HYDROLASE"/>
    <property type="match status" value="1"/>
</dbReference>
<dbReference type="InterPro" id="IPR050654">
    <property type="entry name" value="AChE-related_enzymes"/>
</dbReference>
<protein>
    <recommendedName>
        <fullName evidence="3">Carboxylic ester hydrolase</fullName>
        <ecNumber evidence="3">3.1.1.-</ecNumber>
    </recommendedName>
</protein>
<dbReference type="EC" id="3.1.1.-" evidence="3"/>
<keyword evidence="4" id="KW-1133">Transmembrane helix</keyword>
<dbReference type="PROSITE" id="PS00122">
    <property type="entry name" value="CARBOXYLESTERASE_B_1"/>
    <property type="match status" value="1"/>
</dbReference>
<keyword evidence="7" id="KW-1185">Reference proteome</keyword>
<dbReference type="EMBL" id="KL648431">
    <property type="protein sequence ID" value="KEY70654.1"/>
    <property type="molecule type" value="Genomic_DNA"/>
</dbReference>
<dbReference type="InterPro" id="IPR019826">
    <property type="entry name" value="Carboxylesterase_B_AS"/>
</dbReference>
<keyword evidence="2 3" id="KW-0378">Hydrolase</keyword>
<evidence type="ECO:0000256" key="4">
    <source>
        <dbReference type="SAM" id="Phobius"/>
    </source>
</evidence>
<dbReference type="PROSITE" id="PS00941">
    <property type="entry name" value="CARBOXYLESTERASE_B_2"/>
    <property type="match status" value="1"/>
</dbReference>
<dbReference type="OrthoDB" id="408631at2759"/>
<sequence length="644" mass="71465">MALGAARRAQRRRNRRGSDLEFPDLLGKAPVRRRTRRRCLPLFVAVSAVAVFVLLFSGLFYGLQRMVGLPSLHPSTSLNSSTCQAEDDSGPEVDLGYATYRGNYLDNGISEFLGMRFAEPPLGDLRWRAPVEPQLAEGVQRAKQFGPLCLGISTDPNRSFDEDCLFVNVWGPTNATADMKLPVLVFIQGGGYTVLANGNWNGTELVNTADRDMVFVNFNYRVGLWGFLAGEEVRQDGALNAGLLDQRFVLQWVQKHISKASHFGGDPDHVVIQGISAGAGSVALHLASYGGQDHGLFVGAIAESIFFPSQPYVSDLEYQYERTMLAAGCAAAVDRMKCLRAKSTRSLQRINRPSPFPSQTIDPLFYWTPCIDGEFLQDLPYVLYETGRFIKVPLLTGACTNGKQLLIHTSRSLPSAHTRPSTEGSVFAPSRAETPEHFIDFLRINYPGITLDAAQDILDFYPLEPRIRNHGLWFPSSARAYGDATFICPVNNVLQSYVSAFNRSAAATDSSATSPPATVHPSRLWSYRYHVLDRGITDNGLGVPHVFEAPAVFGPGMLPPQAVASSYWTYNARVIPQVMRYWLSFVRTLDPNTLKDAEAPTWEPWGFDRRRLVIKVVDSSMETTGDADMRRCDYWKGIADLTRQ</sequence>